<dbReference type="InterPro" id="IPR013785">
    <property type="entry name" value="Aldolase_TIM"/>
</dbReference>
<evidence type="ECO:0000256" key="17">
    <source>
        <dbReference type="PIRSR" id="PIRSR001619-1"/>
    </source>
</evidence>
<dbReference type="EC" id="2.8.1.6" evidence="4 16"/>
<keyword evidence="11 16" id="KW-0408">Iron</keyword>
<dbReference type="GO" id="GO:0005506">
    <property type="term" value="F:iron ion binding"/>
    <property type="evidence" value="ECO:0007669"/>
    <property type="project" value="UniProtKB-UniRule"/>
</dbReference>
<organism evidence="19 20">
    <name type="scientific">Orenia metallireducens</name>
    <dbReference type="NCBI Taxonomy" id="1413210"/>
    <lineage>
        <taxon>Bacteria</taxon>
        <taxon>Bacillati</taxon>
        <taxon>Bacillota</taxon>
        <taxon>Clostridia</taxon>
        <taxon>Halanaerobiales</taxon>
        <taxon>Halobacteroidaceae</taxon>
        <taxon>Orenia</taxon>
    </lineage>
</organism>
<dbReference type="InterPro" id="IPR024177">
    <property type="entry name" value="Biotin_synthase"/>
</dbReference>
<keyword evidence="10 16" id="KW-0093">Biotin biosynthesis</keyword>
<dbReference type="NCBIfam" id="TIGR00433">
    <property type="entry name" value="bioB"/>
    <property type="match status" value="1"/>
</dbReference>
<comment type="cofactor">
    <cofactor evidence="16">
        <name>[2Fe-2S] cluster</name>
        <dbReference type="ChEBI" id="CHEBI:190135"/>
    </cofactor>
    <text evidence="16">Binds 1 [2Fe-2S] cluster. The cluster is coordinated with 3 cysteines and 1 arginine.</text>
</comment>
<dbReference type="SFLD" id="SFLDS00029">
    <property type="entry name" value="Radical_SAM"/>
    <property type="match status" value="1"/>
</dbReference>
<dbReference type="SFLD" id="SFLDG01060">
    <property type="entry name" value="BATS_domain_containing"/>
    <property type="match status" value="1"/>
</dbReference>
<dbReference type="Proteomes" id="UP000093514">
    <property type="component" value="Unassembled WGS sequence"/>
</dbReference>
<evidence type="ECO:0000256" key="13">
    <source>
        <dbReference type="ARBA" id="ARBA00051157"/>
    </source>
</evidence>
<feature type="binding site" evidence="16 17">
    <location>
        <position position="70"/>
    </location>
    <ligand>
        <name>[4Fe-4S] cluster</name>
        <dbReference type="ChEBI" id="CHEBI:49883"/>
        <note>4Fe-4S-S-AdoMet</note>
    </ligand>
</feature>
<keyword evidence="20" id="KW-1185">Reference proteome</keyword>
<comment type="catalytic activity">
    <reaction evidence="13 16">
        <text>(4R,5S)-dethiobiotin + (sulfur carrier)-SH + 2 reduced [2Fe-2S]-[ferredoxin] + 2 S-adenosyl-L-methionine = (sulfur carrier)-H + biotin + 2 5'-deoxyadenosine + 2 L-methionine + 2 oxidized [2Fe-2S]-[ferredoxin]</text>
        <dbReference type="Rhea" id="RHEA:22060"/>
        <dbReference type="Rhea" id="RHEA-COMP:10000"/>
        <dbReference type="Rhea" id="RHEA-COMP:10001"/>
        <dbReference type="Rhea" id="RHEA-COMP:14737"/>
        <dbReference type="Rhea" id="RHEA-COMP:14739"/>
        <dbReference type="ChEBI" id="CHEBI:17319"/>
        <dbReference type="ChEBI" id="CHEBI:29917"/>
        <dbReference type="ChEBI" id="CHEBI:33737"/>
        <dbReference type="ChEBI" id="CHEBI:33738"/>
        <dbReference type="ChEBI" id="CHEBI:57586"/>
        <dbReference type="ChEBI" id="CHEBI:57844"/>
        <dbReference type="ChEBI" id="CHEBI:59789"/>
        <dbReference type="ChEBI" id="CHEBI:64428"/>
        <dbReference type="ChEBI" id="CHEBI:149473"/>
        <dbReference type="EC" id="2.8.1.6"/>
    </reaction>
</comment>
<dbReference type="EMBL" id="LWDV01000010">
    <property type="protein sequence ID" value="OCL25513.1"/>
    <property type="molecule type" value="Genomic_DNA"/>
</dbReference>
<evidence type="ECO:0000256" key="11">
    <source>
        <dbReference type="ARBA" id="ARBA00023004"/>
    </source>
</evidence>
<dbReference type="InterPro" id="IPR006638">
    <property type="entry name" value="Elp3/MiaA/NifB-like_rSAM"/>
</dbReference>
<keyword evidence="5 16" id="KW-0004">4Fe-4S</keyword>
<evidence type="ECO:0000256" key="4">
    <source>
        <dbReference type="ARBA" id="ARBA00012236"/>
    </source>
</evidence>
<feature type="domain" description="Radical SAM core" evidence="18">
    <location>
        <begin position="45"/>
        <end position="275"/>
    </location>
</feature>
<sequence>MLQELKNKVLAGEGITKDEAMYLVNLDESRTMELLAAANEIKNKFIGKKVDLCSIVNAKSGSCSEDCTFCSQSAHYNTGTVTYPLMAKEDILARAKEMEGSGAEHFGIVTSGRGVVSDEDFENLIEAFRLIREETNLEVCASLGTLDEKRAEKLANVGLKRYNHNLETSESYYAEICTTHTYQDRVNTVKFLKERGMEVCSGGIIGLGESFEDRVDLAFTIKELDVDSVPINILNPVKGTPLYGNDPVPPMETLKTAAIFRFILPTKVIKLCGGRENNLRDLQSLSLLSGVNGLLIGNYLTTEGRATAEDLQMIKDLGLGE</sequence>
<dbReference type="OrthoDB" id="9786826at2"/>
<feature type="binding site" evidence="16 17">
    <location>
        <position position="63"/>
    </location>
    <ligand>
        <name>[4Fe-4S] cluster</name>
        <dbReference type="ChEBI" id="CHEBI:49883"/>
        <note>4Fe-4S-S-AdoMet</note>
    </ligand>
</feature>
<dbReference type="PROSITE" id="PS51918">
    <property type="entry name" value="RADICAL_SAM"/>
    <property type="match status" value="1"/>
</dbReference>
<evidence type="ECO:0000256" key="3">
    <source>
        <dbReference type="ARBA" id="ARBA00011738"/>
    </source>
</evidence>
<dbReference type="SUPFAM" id="SSF102114">
    <property type="entry name" value="Radical SAM enzymes"/>
    <property type="match status" value="1"/>
</dbReference>
<feature type="binding site" evidence="16 17">
    <location>
        <position position="200"/>
    </location>
    <ligand>
        <name>[2Fe-2S] cluster</name>
        <dbReference type="ChEBI" id="CHEBI:190135"/>
    </ligand>
</feature>
<evidence type="ECO:0000256" key="8">
    <source>
        <dbReference type="ARBA" id="ARBA00022714"/>
    </source>
</evidence>
<evidence type="ECO:0000313" key="20">
    <source>
        <dbReference type="Proteomes" id="UP000093514"/>
    </source>
</evidence>
<comment type="caution">
    <text evidence="19">The sequence shown here is derived from an EMBL/GenBank/DDBJ whole genome shotgun (WGS) entry which is preliminary data.</text>
</comment>
<keyword evidence="12 16" id="KW-0411">Iron-sulfur</keyword>
<comment type="function">
    <text evidence="14 16">Catalyzes the conversion of dethiobiotin (DTB) to biotin by the insertion of a sulfur atom into dethiobiotin via a radical-based mechanism.</text>
</comment>
<evidence type="ECO:0000256" key="6">
    <source>
        <dbReference type="ARBA" id="ARBA00022679"/>
    </source>
</evidence>
<keyword evidence="9 16" id="KW-0479">Metal-binding</keyword>
<comment type="pathway">
    <text evidence="1 16">Cofactor biosynthesis; biotin biosynthesis; biotin from 7,8-diaminononanoate: step 2/2.</text>
</comment>
<evidence type="ECO:0000256" key="9">
    <source>
        <dbReference type="ARBA" id="ARBA00022723"/>
    </source>
</evidence>
<dbReference type="GO" id="GO:0009102">
    <property type="term" value="P:biotin biosynthetic process"/>
    <property type="evidence" value="ECO:0007669"/>
    <property type="project" value="UniProtKB-UniRule"/>
</dbReference>
<dbReference type="InterPro" id="IPR002684">
    <property type="entry name" value="Biotin_synth/BioAB"/>
</dbReference>
<evidence type="ECO:0000256" key="14">
    <source>
        <dbReference type="ARBA" id="ARBA00057568"/>
    </source>
</evidence>
<dbReference type="AlphaFoldDB" id="A0A1C0A5W7"/>
<evidence type="ECO:0000313" key="19">
    <source>
        <dbReference type="EMBL" id="OCL25513.1"/>
    </source>
</evidence>
<evidence type="ECO:0000259" key="18">
    <source>
        <dbReference type="PROSITE" id="PS51918"/>
    </source>
</evidence>
<evidence type="ECO:0000256" key="1">
    <source>
        <dbReference type="ARBA" id="ARBA00004942"/>
    </source>
</evidence>
<dbReference type="PANTHER" id="PTHR22976">
    <property type="entry name" value="BIOTIN SYNTHASE"/>
    <property type="match status" value="1"/>
</dbReference>
<dbReference type="SMART" id="SM00729">
    <property type="entry name" value="Elp3"/>
    <property type="match status" value="1"/>
</dbReference>
<dbReference type="PIRSF" id="PIRSF001619">
    <property type="entry name" value="Biotin_synth"/>
    <property type="match status" value="1"/>
</dbReference>
<feature type="binding site" evidence="16 17">
    <location>
        <position position="67"/>
    </location>
    <ligand>
        <name>[4Fe-4S] cluster</name>
        <dbReference type="ChEBI" id="CHEBI:49883"/>
        <note>4Fe-4S-S-AdoMet</note>
    </ligand>
</feature>
<evidence type="ECO:0000256" key="10">
    <source>
        <dbReference type="ARBA" id="ARBA00022756"/>
    </source>
</evidence>
<dbReference type="Pfam" id="PF04055">
    <property type="entry name" value="Radical_SAM"/>
    <property type="match status" value="1"/>
</dbReference>
<evidence type="ECO:0000256" key="12">
    <source>
        <dbReference type="ARBA" id="ARBA00023014"/>
    </source>
</evidence>
<dbReference type="InterPro" id="IPR058240">
    <property type="entry name" value="rSAM_sf"/>
</dbReference>
<dbReference type="UniPathway" id="UPA00078">
    <property type="reaction ID" value="UER00162"/>
</dbReference>
<dbReference type="SFLD" id="SFLDG01278">
    <property type="entry name" value="biotin_synthase_like"/>
    <property type="match status" value="1"/>
</dbReference>
<dbReference type="GO" id="GO:0051539">
    <property type="term" value="F:4 iron, 4 sulfur cluster binding"/>
    <property type="evidence" value="ECO:0007669"/>
    <property type="project" value="UniProtKB-KW"/>
</dbReference>
<comment type="cofactor">
    <cofactor evidence="17">
        <name>[2Fe-2S] cluster</name>
        <dbReference type="ChEBI" id="CHEBI:190135"/>
    </cofactor>
    <text evidence="17">Binds 1 [2Fe-2S] cluster. The cluster is coordinated with 3 cysteines and 1 arginine.</text>
</comment>
<protein>
    <recommendedName>
        <fullName evidence="15 16">Biotin synthase</fullName>
        <ecNumber evidence="4 16">2.8.1.6</ecNumber>
    </recommendedName>
</protein>
<evidence type="ECO:0000256" key="2">
    <source>
        <dbReference type="ARBA" id="ARBA00010765"/>
    </source>
</evidence>
<dbReference type="FunFam" id="3.20.20.70:FF:000026">
    <property type="entry name" value="Biotin synthase"/>
    <property type="match status" value="1"/>
</dbReference>
<reference evidence="19 20" key="2">
    <citation type="submission" date="2016-08" db="EMBL/GenBank/DDBJ databases">
        <title>Orenia metallireducens sp. nov. strain Z6, a Novel Metal-reducing Firmicute from the Deep Subsurface.</title>
        <authorList>
            <person name="Maxim B.I."/>
            <person name="Kenneth K."/>
            <person name="Flynn T.M."/>
            <person name="Oloughlin E.J."/>
            <person name="Locke R.A."/>
            <person name="Weber J.R."/>
            <person name="Egan S.M."/>
            <person name="Mackie R.I."/>
            <person name="Cann I.K."/>
        </authorList>
    </citation>
    <scope>NUCLEOTIDE SEQUENCE [LARGE SCALE GENOMIC DNA]</scope>
    <source>
        <strain evidence="19 20">Z6</strain>
    </source>
</reference>
<dbReference type="Pfam" id="PF06968">
    <property type="entry name" value="BATS"/>
    <property type="match status" value="1"/>
</dbReference>
<dbReference type="Gene3D" id="3.20.20.70">
    <property type="entry name" value="Aldolase class I"/>
    <property type="match status" value="1"/>
</dbReference>
<feature type="binding site" evidence="16 17">
    <location>
        <position position="140"/>
    </location>
    <ligand>
        <name>[2Fe-2S] cluster</name>
        <dbReference type="ChEBI" id="CHEBI:190135"/>
    </ligand>
</feature>
<comment type="subunit">
    <text evidence="3 16">Homodimer.</text>
</comment>
<comment type="cofactor">
    <cofactor evidence="16 17">
        <name>[4Fe-4S] cluster</name>
        <dbReference type="ChEBI" id="CHEBI:49883"/>
    </cofactor>
    <text evidence="16 17">Binds 1 [4Fe-4S] cluster. The cluster is coordinated with 3 cysteines and an exchangeable S-adenosyl-L-methionine.</text>
</comment>
<accession>A0A1C0A5W7</accession>
<feature type="binding site" evidence="16 17">
    <location>
        <position position="270"/>
    </location>
    <ligand>
        <name>[2Fe-2S] cluster</name>
        <dbReference type="ChEBI" id="CHEBI:190135"/>
    </ligand>
</feature>
<dbReference type="GO" id="GO:0051537">
    <property type="term" value="F:2 iron, 2 sulfur cluster binding"/>
    <property type="evidence" value="ECO:0007669"/>
    <property type="project" value="UniProtKB-KW"/>
</dbReference>
<dbReference type="CDD" id="cd01335">
    <property type="entry name" value="Radical_SAM"/>
    <property type="match status" value="1"/>
</dbReference>
<evidence type="ECO:0000256" key="16">
    <source>
        <dbReference type="HAMAP-Rule" id="MF_01694"/>
    </source>
</evidence>
<dbReference type="GO" id="GO:0004076">
    <property type="term" value="F:biotin synthase activity"/>
    <property type="evidence" value="ECO:0007669"/>
    <property type="project" value="UniProtKB-UniRule"/>
</dbReference>
<name>A0A1C0A5W7_9FIRM</name>
<evidence type="ECO:0000256" key="15">
    <source>
        <dbReference type="ARBA" id="ARBA00070199"/>
    </source>
</evidence>
<comment type="caution">
    <text evidence="16">Lacks conserved residue(s) required for the propagation of feature annotation.</text>
</comment>
<keyword evidence="8 16" id="KW-0001">2Fe-2S</keyword>
<comment type="similarity">
    <text evidence="2 16">Belongs to the radical SAM superfamily. Biotin synthase family.</text>
</comment>
<keyword evidence="6 16" id="KW-0808">Transferase</keyword>
<evidence type="ECO:0000256" key="7">
    <source>
        <dbReference type="ARBA" id="ARBA00022691"/>
    </source>
</evidence>
<evidence type="ECO:0000256" key="5">
    <source>
        <dbReference type="ARBA" id="ARBA00022485"/>
    </source>
</evidence>
<dbReference type="InterPro" id="IPR010722">
    <property type="entry name" value="BATS_dom"/>
</dbReference>
<proteinExistence type="inferred from homology"/>
<reference evidence="20" key="1">
    <citation type="submission" date="2016-07" db="EMBL/GenBank/DDBJ databases">
        <authorList>
            <person name="Florea S."/>
            <person name="Webb J.S."/>
            <person name="Jaromczyk J."/>
            <person name="Schardl C.L."/>
        </authorList>
    </citation>
    <scope>NUCLEOTIDE SEQUENCE [LARGE SCALE GENOMIC DNA]</scope>
    <source>
        <strain evidence="20">Z6</strain>
    </source>
</reference>
<dbReference type="InterPro" id="IPR007197">
    <property type="entry name" value="rSAM"/>
</dbReference>
<keyword evidence="7 16" id="KW-0949">S-adenosyl-L-methionine</keyword>
<dbReference type="HAMAP" id="MF_01694">
    <property type="entry name" value="BioB"/>
    <property type="match status" value="1"/>
</dbReference>
<dbReference type="SMART" id="SM00876">
    <property type="entry name" value="BATS"/>
    <property type="match status" value="1"/>
</dbReference>
<dbReference type="RefSeq" id="WP_068719425.1">
    <property type="nucleotide sequence ID" value="NZ_LWDV01000010.1"/>
</dbReference>
<dbReference type="PANTHER" id="PTHR22976:SF2">
    <property type="entry name" value="BIOTIN SYNTHASE, MITOCHONDRIAL"/>
    <property type="match status" value="1"/>
</dbReference>
<gene>
    <name evidence="16" type="primary">bioB</name>
    <name evidence="19" type="ORF">U472_14320</name>
</gene>